<sequence>MPSYCSSTSPTRGDILAATERFLSAFANNKTHPLTLLTYFSTSAPVTIQHYPSTCTHPQSSLLRGPNAIRSYFDLLATHWTRTGLRMHQRTLEVDAAARRVVVQGCVTWTWKRSGRSWVEEFTCTMGFDEALKIVSFAVRTESASKTCIMQAKDVDETPIPIPTAPPPPLPLFAAQGPLCVSR</sequence>
<comment type="caution">
    <text evidence="1">The sequence shown here is derived from an EMBL/GenBank/DDBJ whole genome shotgun (WGS) entry which is preliminary data.</text>
</comment>
<dbReference type="InterPro" id="IPR032710">
    <property type="entry name" value="NTF2-like_dom_sf"/>
</dbReference>
<accession>A0A8H5H7K6</accession>
<dbReference type="Gene3D" id="3.10.450.50">
    <property type="match status" value="1"/>
</dbReference>
<protein>
    <recommendedName>
        <fullName evidence="3">SnoaL-like domain-containing protein</fullName>
    </recommendedName>
</protein>
<evidence type="ECO:0000313" key="1">
    <source>
        <dbReference type="EMBL" id="KAF5377865.1"/>
    </source>
</evidence>
<evidence type="ECO:0008006" key="3">
    <source>
        <dbReference type="Google" id="ProtNLM"/>
    </source>
</evidence>
<gene>
    <name evidence="1" type="ORF">D9615_006746</name>
</gene>
<organism evidence="1 2">
    <name type="scientific">Tricholomella constricta</name>
    <dbReference type="NCBI Taxonomy" id="117010"/>
    <lineage>
        <taxon>Eukaryota</taxon>
        <taxon>Fungi</taxon>
        <taxon>Dikarya</taxon>
        <taxon>Basidiomycota</taxon>
        <taxon>Agaricomycotina</taxon>
        <taxon>Agaricomycetes</taxon>
        <taxon>Agaricomycetidae</taxon>
        <taxon>Agaricales</taxon>
        <taxon>Tricholomatineae</taxon>
        <taxon>Lyophyllaceae</taxon>
        <taxon>Tricholomella</taxon>
    </lineage>
</organism>
<dbReference type="OrthoDB" id="3352776at2759"/>
<reference evidence="1 2" key="1">
    <citation type="journal article" date="2020" name="ISME J.">
        <title>Uncovering the hidden diversity of litter-decomposition mechanisms in mushroom-forming fungi.</title>
        <authorList>
            <person name="Floudas D."/>
            <person name="Bentzer J."/>
            <person name="Ahren D."/>
            <person name="Johansson T."/>
            <person name="Persson P."/>
            <person name="Tunlid A."/>
        </authorList>
    </citation>
    <scope>NUCLEOTIDE SEQUENCE [LARGE SCALE GENOMIC DNA]</scope>
    <source>
        <strain evidence="1 2">CBS 661.87</strain>
    </source>
</reference>
<evidence type="ECO:0000313" key="2">
    <source>
        <dbReference type="Proteomes" id="UP000565441"/>
    </source>
</evidence>
<proteinExistence type="predicted"/>
<dbReference type="SUPFAM" id="SSF54427">
    <property type="entry name" value="NTF2-like"/>
    <property type="match status" value="1"/>
</dbReference>
<dbReference type="EMBL" id="JAACJP010000022">
    <property type="protein sequence ID" value="KAF5377865.1"/>
    <property type="molecule type" value="Genomic_DNA"/>
</dbReference>
<dbReference type="Proteomes" id="UP000565441">
    <property type="component" value="Unassembled WGS sequence"/>
</dbReference>
<name>A0A8H5H7K6_9AGAR</name>
<dbReference type="AlphaFoldDB" id="A0A8H5H7K6"/>
<keyword evidence="2" id="KW-1185">Reference proteome</keyword>